<feature type="region of interest" description="Disordered" evidence="1">
    <location>
        <begin position="24"/>
        <end position="93"/>
    </location>
</feature>
<accession>A0A9J6H4E0</accession>
<proteinExistence type="predicted"/>
<protein>
    <submittedName>
        <fullName evidence="2">Uncharacterized protein</fullName>
    </submittedName>
</protein>
<comment type="caution">
    <text evidence="2">The sequence shown here is derived from an EMBL/GenBank/DDBJ whole genome shotgun (WGS) entry which is preliminary data.</text>
</comment>
<keyword evidence="3" id="KW-1185">Reference proteome</keyword>
<evidence type="ECO:0000313" key="3">
    <source>
        <dbReference type="Proteomes" id="UP000821853"/>
    </source>
</evidence>
<reference evidence="2 3" key="1">
    <citation type="journal article" date="2020" name="Cell">
        <title>Large-Scale Comparative Analyses of Tick Genomes Elucidate Their Genetic Diversity and Vector Capacities.</title>
        <authorList>
            <consortium name="Tick Genome and Microbiome Consortium (TIGMIC)"/>
            <person name="Jia N."/>
            <person name="Wang J."/>
            <person name="Shi W."/>
            <person name="Du L."/>
            <person name="Sun Y."/>
            <person name="Zhan W."/>
            <person name="Jiang J.F."/>
            <person name="Wang Q."/>
            <person name="Zhang B."/>
            <person name="Ji P."/>
            <person name="Bell-Sakyi L."/>
            <person name="Cui X.M."/>
            <person name="Yuan T.T."/>
            <person name="Jiang B.G."/>
            <person name="Yang W.F."/>
            <person name="Lam T.T."/>
            <person name="Chang Q.C."/>
            <person name="Ding S.J."/>
            <person name="Wang X.J."/>
            <person name="Zhu J.G."/>
            <person name="Ruan X.D."/>
            <person name="Zhao L."/>
            <person name="Wei J.T."/>
            <person name="Ye R.Z."/>
            <person name="Que T.C."/>
            <person name="Du C.H."/>
            <person name="Zhou Y.H."/>
            <person name="Cheng J.X."/>
            <person name="Dai P.F."/>
            <person name="Guo W.B."/>
            <person name="Han X.H."/>
            <person name="Huang E.J."/>
            <person name="Li L.F."/>
            <person name="Wei W."/>
            <person name="Gao Y.C."/>
            <person name="Liu J.Z."/>
            <person name="Shao H.Z."/>
            <person name="Wang X."/>
            <person name="Wang C.C."/>
            <person name="Yang T.C."/>
            <person name="Huo Q.B."/>
            <person name="Li W."/>
            <person name="Chen H.Y."/>
            <person name="Chen S.E."/>
            <person name="Zhou L.G."/>
            <person name="Ni X.B."/>
            <person name="Tian J.H."/>
            <person name="Sheng Y."/>
            <person name="Liu T."/>
            <person name="Pan Y.S."/>
            <person name="Xia L.Y."/>
            <person name="Li J."/>
            <person name="Zhao F."/>
            <person name="Cao W.C."/>
        </authorList>
    </citation>
    <scope>NUCLEOTIDE SEQUENCE [LARGE SCALE GENOMIC DNA]</scope>
    <source>
        <strain evidence="2">HaeL-2018</strain>
    </source>
</reference>
<dbReference type="AlphaFoldDB" id="A0A9J6H4E0"/>
<name>A0A9J6H4E0_HAELO</name>
<feature type="compositionally biased region" description="Basic residues" evidence="1">
    <location>
        <begin position="61"/>
        <end position="73"/>
    </location>
</feature>
<gene>
    <name evidence="2" type="ORF">HPB48_015375</name>
</gene>
<feature type="region of interest" description="Disordered" evidence="1">
    <location>
        <begin position="150"/>
        <end position="210"/>
    </location>
</feature>
<dbReference type="Proteomes" id="UP000821853">
    <property type="component" value="Chromosome 9"/>
</dbReference>
<sequence>MCREVIIIACAETLFHYFQASARNRHPQDTRTLPPTGPPRAAGRRGFVAASQPSAQQQQHRCARPHPGRRRLREPRTRCPPSSPLPASSLTSLSLNARLPRRAIFRPQSDRSALRHAAAALLSGVAAQQQPGGSAAAAADAPLADDALNRTQTRSPARPIRALPGRDVNGTGAKPRKNWRPGSENPAVRALPTSAPPPQRQRQAAVDSAPPYPPTRCPPFIPAAFVTSAPFHSSVRRDVRPSFIASSCGFFNWQSARGN</sequence>
<feature type="compositionally biased region" description="Low complexity" evidence="1">
    <location>
        <begin position="30"/>
        <end position="59"/>
    </location>
</feature>
<evidence type="ECO:0000256" key="1">
    <source>
        <dbReference type="SAM" id="MobiDB-lite"/>
    </source>
</evidence>
<organism evidence="2 3">
    <name type="scientific">Haemaphysalis longicornis</name>
    <name type="common">Bush tick</name>
    <dbReference type="NCBI Taxonomy" id="44386"/>
    <lineage>
        <taxon>Eukaryota</taxon>
        <taxon>Metazoa</taxon>
        <taxon>Ecdysozoa</taxon>
        <taxon>Arthropoda</taxon>
        <taxon>Chelicerata</taxon>
        <taxon>Arachnida</taxon>
        <taxon>Acari</taxon>
        <taxon>Parasitiformes</taxon>
        <taxon>Ixodida</taxon>
        <taxon>Ixodoidea</taxon>
        <taxon>Ixodidae</taxon>
        <taxon>Haemaphysalinae</taxon>
        <taxon>Haemaphysalis</taxon>
    </lineage>
</organism>
<evidence type="ECO:0000313" key="2">
    <source>
        <dbReference type="EMBL" id="KAH9381905.1"/>
    </source>
</evidence>
<dbReference type="VEuPathDB" id="VectorBase:HLOH_057984"/>
<dbReference type="EMBL" id="JABSTR010000011">
    <property type="protein sequence ID" value="KAH9381905.1"/>
    <property type="molecule type" value="Genomic_DNA"/>
</dbReference>